<dbReference type="PRINTS" id="PR00171">
    <property type="entry name" value="SUGRTRNSPORT"/>
</dbReference>
<dbReference type="InterPro" id="IPR005829">
    <property type="entry name" value="Sugar_transporter_CS"/>
</dbReference>
<dbReference type="InterPro" id="IPR003663">
    <property type="entry name" value="Sugar/inositol_transpt"/>
</dbReference>
<dbReference type="HOGENOM" id="CLU_001265_43_5_1"/>
<dbReference type="GO" id="GO:0022857">
    <property type="term" value="F:transmembrane transporter activity"/>
    <property type="evidence" value="ECO:0007669"/>
    <property type="project" value="InterPro"/>
</dbReference>
<dbReference type="GO" id="GO:0016020">
    <property type="term" value="C:membrane"/>
    <property type="evidence" value="ECO:0007669"/>
    <property type="project" value="UniProtKB-SubCell"/>
</dbReference>
<feature type="domain" description="Major facilitator superfamily (MFS) profile" evidence="8">
    <location>
        <begin position="66"/>
        <end position="505"/>
    </location>
</feature>
<feature type="transmembrane region" description="Helical" evidence="7">
    <location>
        <begin position="225"/>
        <end position="246"/>
    </location>
</feature>
<dbReference type="EMBL" id="KB446560">
    <property type="protein sequence ID" value="EME81447.1"/>
    <property type="molecule type" value="Genomic_DNA"/>
</dbReference>
<keyword evidence="5 7" id="KW-1133">Transmembrane helix</keyword>
<evidence type="ECO:0000256" key="6">
    <source>
        <dbReference type="ARBA" id="ARBA00023136"/>
    </source>
</evidence>
<feature type="transmembrane region" description="Helical" evidence="7">
    <location>
        <begin position="383"/>
        <end position="404"/>
    </location>
</feature>
<dbReference type="InterPro" id="IPR005828">
    <property type="entry name" value="MFS_sugar_transport-like"/>
</dbReference>
<organism evidence="9 10">
    <name type="scientific">Pseudocercospora fijiensis (strain CIRAD86)</name>
    <name type="common">Black leaf streak disease fungus</name>
    <name type="synonym">Mycosphaerella fijiensis</name>
    <dbReference type="NCBI Taxonomy" id="383855"/>
    <lineage>
        <taxon>Eukaryota</taxon>
        <taxon>Fungi</taxon>
        <taxon>Dikarya</taxon>
        <taxon>Ascomycota</taxon>
        <taxon>Pezizomycotina</taxon>
        <taxon>Dothideomycetes</taxon>
        <taxon>Dothideomycetidae</taxon>
        <taxon>Mycosphaerellales</taxon>
        <taxon>Mycosphaerellaceae</taxon>
        <taxon>Pseudocercospora</taxon>
    </lineage>
</organism>
<feature type="transmembrane region" description="Helical" evidence="7">
    <location>
        <begin position="192"/>
        <end position="213"/>
    </location>
</feature>
<evidence type="ECO:0000256" key="7">
    <source>
        <dbReference type="SAM" id="Phobius"/>
    </source>
</evidence>
<feature type="transmembrane region" description="Helical" evidence="7">
    <location>
        <begin position="134"/>
        <end position="156"/>
    </location>
</feature>
<comment type="subcellular location">
    <subcellularLocation>
        <location evidence="1">Membrane</location>
        <topology evidence="1">Multi-pass membrane protein</topology>
    </subcellularLocation>
</comment>
<proteinExistence type="inferred from homology"/>
<dbReference type="PANTHER" id="PTHR48020:SF4">
    <property type="entry name" value="SYMPORT, PUTATIVE (AFU_ORTHOLOGUE AFUA_3G11790)-RELATED"/>
    <property type="match status" value="1"/>
</dbReference>
<reference evidence="9 10" key="1">
    <citation type="journal article" date="2012" name="PLoS Pathog.">
        <title>Diverse lifestyles and strategies of plant pathogenesis encoded in the genomes of eighteen Dothideomycetes fungi.</title>
        <authorList>
            <person name="Ohm R.A."/>
            <person name="Feau N."/>
            <person name="Henrissat B."/>
            <person name="Schoch C.L."/>
            <person name="Horwitz B.A."/>
            <person name="Barry K.W."/>
            <person name="Condon B.J."/>
            <person name="Copeland A.C."/>
            <person name="Dhillon B."/>
            <person name="Glaser F."/>
            <person name="Hesse C.N."/>
            <person name="Kosti I."/>
            <person name="LaButti K."/>
            <person name="Lindquist E.A."/>
            <person name="Lucas S."/>
            <person name="Salamov A.A."/>
            <person name="Bradshaw R.E."/>
            <person name="Ciuffetti L."/>
            <person name="Hamelin R.C."/>
            <person name="Kema G.H.J."/>
            <person name="Lawrence C."/>
            <person name="Scott J.A."/>
            <person name="Spatafora J.W."/>
            <person name="Turgeon B.G."/>
            <person name="de Wit P.J.G.M."/>
            <person name="Zhong S."/>
            <person name="Goodwin S.B."/>
            <person name="Grigoriev I.V."/>
        </authorList>
    </citation>
    <scope>NUCLEOTIDE SEQUENCE [LARGE SCALE GENOMIC DNA]</scope>
    <source>
        <strain evidence="9 10">CIRAD86</strain>
    </source>
</reference>
<evidence type="ECO:0000256" key="1">
    <source>
        <dbReference type="ARBA" id="ARBA00004141"/>
    </source>
</evidence>
<feature type="transmembrane region" description="Helical" evidence="7">
    <location>
        <begin position="162"/>
        <end position="180"/>
    </location>
</feature>
<dbReference type="GeneID" id="19339227"/>
<feature type="transmembrane region" description="Helical" evidence="7">
    <location>
        <begin position="61"/>
        <end position="80"/>
    </location>
</feature>
<dbReference type="PROSITE" id="PS50850">
    <property type="entry name" value="MFS"/>
    <property type="match status" value="1"/>
</dbReference>
<evidence type="ECO:0000313" key="10">
    <source>
        <dbReference type="Proteomes" id="UP000016932"/>
    </source>
</evidence>
<sequence length="568" mass="62007">MEEDALLGAAETTLEDIKQFAEQYGLDNRLELLQDAAALLRDGETAATSDGNRRSKWSQPLQLYLCILATAFGALGQGWAQTGINGANLYFPQVFGIGPLIVGFINAGIYFSTGILGSWLVAPMNKHLGRRATVFAGALISLLFNLGGSAAGSWQSLLVCRFALGIGLGLTNCTLNIFAAESAPAAIRGGLGVAWQMYTAFGVFVGFLTNMLVDSNPEAYGPLRWRVMLMAPALPTVPLMFLIFVCPESPAWLIKQTGDYGRAFQSLARLRNTELEAAQEIVNIHAQRKRVAKIVEPRSFGKTVVELFTIPRVRRATLAAYSAQISQQLCGINIVAFYSSTIFVQAHFTTYAAEMASTIFGLVNFLGAFPAIWTMDSLGRRSLLLLTLPPMAVSMAIAGFSFSISDDSATLRFGLTTSMIYLFCLLYSPGMGPVPATYSAEVFPLSHREVGTSSAIAVTSLFATILSLSFPWLLSVLGTQGSFLLYAVLNVVAWVLVFLFVPETKRRTLEELDETFSLATGDFVRYQVQEVAPWWIKTHLLRRKDVKLAAHPSEGYGHEYTPVERDSD</sequence>
<keyword evidence="3" id="KW-0813">Transport</keyword>
<feature type="transmembrane region" description="Helical" evidence="7">
    <location>
        <begin position="351"/>
        <end position="371"/>
    </location>
</feature>
<dbReference type="GO" id="GO:0015791">
    <property type="term" value="P:polyol transmembrane transport"/>
    <property type="evidence" value="ECO:0007669"/>
    <property type="project" value="UniProtKB-ARBA"/>
</dbReference>
<comment type="similarity">
    <text evidence="2">Belongs to the major facilitator superfamily. Sugar transporter (TC 2.A.1.1) family.</text>
</comment>
<keyword evidence="10" id="KW-1185">Reference proteome</keyword>
<dbReference type="Gene3D" id="1.20.1250.20">
    <property type="entry name" value="MFS general substrate transporter like domains"/>
    <property type="match status" value="1"/>
</dbReference>
<dbReference type="Pfam" id="PF00083">
    <property type="entry name" value="Sugar_tr"/>
    <property type="match status" value="1"/>
</dbReference>
<dbReference type="PROSITE" id="PS00216">
    <property type="entry name" value="SUGAR_TRANSPORT_1"/>
    <property type="match status" value="1"/>
</dbReference>
<dbReference type="SUPFAM" id="SSF103473">
    <property type="entry name" value="MFS general substrate transporter"/>
    <property type="match status" value="1"/>
</dbReference>
<evidence type="ECO:0000256" key="4">
    <source>
        <dbReference type="ARBA" id="ARBA00022692"/>
    </source>
</evidence>
<evidence type="ECO:0000256" key="3">
    <source>
        <dbReference type="ARBA" id="ARBA00022448"/>
    </source>
</evidence>
<accession>M3AVD4</accession>
<dbReference type="Proteomes" id="UP000016932">
    <property type="component" value="Unassembled WGS sequence"/>
</dbReference>
<evidence type="ECO:0000313" key="9">
    <source>
        <dbReference type="EMBL" id="EME81447.1"/>
    </source>
</evidence>
<dbReference type="VEuPathDB" id="FungiDB:MYCFIDRAFT_38166"/>
<dbReference type="RefSeq" id="XP_007927943.1">
    <property type="nucleotide sequence ID" value="XM_007929752.1"/>
</dbReference>
<dbReference type="InterPro" id="IPR050814">
    <property type="entry name" value="Myo-inositol_Transporter"/>
</dbReference>
<dbReference type="GO" id="GO:0015798">
    <property type="term" value="P:myo-inositol transport"/>
    <property type="evidence" value="ECO:0007669"/>
    <property type="project" value="UniProtKB-ARBA"/>
</dbReference>
<feature type="transmembrane region" description="Helical" evidence="7">
    <location>
        <begin position="455"/>
        <end position="477"/>
    </location>
</feature>
<keyword evidence="4 7" id="KW-0812">Transmembrane</keyword>
<dbReference type="InterPro" id="IPR036259">
    <property type="entry name" value="MFS_trans_sf"/>
</dbReference>
<name>M3AVD4_PSEFD</name>
<evidence type="ECO:0000256" key="5">
    <source>
        <dbReference type="ARBA" id="ARBA00022989"/>
    </source>
</evidence>
<dbReference type="PANTHER" id="PTHR48020">
    <property type="entry name" value="PROTON MYO-INOSITOL COTRANSPORTER"/>
    <property type="match status" value="1"/>
</dbReference>
<dbReference type="AlphaFoldDB" id="M3AVD4"/>
<dbReference type="eggNOG" id="KOG0254">
    <property type="taxonomic scope" value="Eukaryota"/>
</dbReference>
<gene>
    <name evidence="9" type="ORF">MYCFIDRAFT_38166</name>
</gene>
<keyword evidence="6 7" id="KW-0472">Membrane</keyword>
<feature type="transmembrane region" description="Helical" evidence="7">
    <location>
        <begin position="483"/>
        <end position="501"/>
    </location>
</feature>
<feature type="transmembrane region" description="Helical" evidence="7">
    <location>
        <begin position="100"/>
        <end position="122"/>
    </location>
</feature>
<dbReference type="InterPro" id="IPR020846">
    <property type="entry name" value="MFS_dom"/>
</dbReference>
<evidence type="ECO:0000259" key="8">
    <source>
        <dbReference type="PROSITE" id="PS50850"/>
    </source>
</evidence>
<evidence type="ECO:0000256" key="2">
    <source>
        <dbReference type="ARBA" id="ARBA00010992"/>
    </source>
</evidence>
<protein>
    <recommendedName>
        <fullName evidence="8">Major facilitator superfamily (MFS) profile domain-containing protein</fullName>
    </recommendedName>
</protein>
<dbReference type="OrthoDB" id="5290825at2759"/>
<dbReference type="KEGG" id="pfj:MYCFIDRAFT_38166"/>